<dbReference type="Pfam" id="PF00501">
    <property type="entry name" value="AMP-binding"/>
    <property type="match status" value="1"/>
</dbReference>
<dbReference type="InterPro" id="IPR025110">
    <property type="entry name" value="AMP-bd_C"/>
</dbReference>
<dbReference type="FunFam" id="3.30.300.30:FF:000008">
    <property type="entry name" value="2,3-dihydroxybenzoate-AMP ligase"/>
    <property type="match status" value="1"/>
</dbReference>
<dbReference type="Gene3D" id="3.30.300.30">
    <property type="match status" value="1"/>
</dbReference>
<proteinExistence type="inferred from homology"/>
<dbReference type="Proteomes" id="UP000220768">
    <property type="component" value="Unassembled WGS sequence"/>
</dbReference>
<dbReference type="PANTHER" id="PTHR43767:SF1">
    <property type="entry name" value="NONRIBOSOMAL PEPTIDE SYNTHASE PES1 (EUROFUNG)-RELATED"/>
    <property type="match status" value="1"/>
</dbReference>
<dbReference type="Pfam" id="PF13193">
    <property type="entry name" value="AMP-binding_C"/>
    <property type="match status" value="1"/>
</dbReference>
<feature type="domain" description="AMP-dependent synthetase/ligase" evidence="7">
    <location>
        <begin position="26"/>
        <end position="383"/>
    </location>
</feature>
<evidence type="ECO:0000256" key="3">
    <source>
        <dbReference type="ARBA" id="ARBA00022723"/>
    </source>
</evidence>
<evidence type="ECO:0000313" key="9">
    <source>
        <dbReference type="EMBL" id="PDT02464.1"/>
    </source>
</evidence>
<dbReference type="InterPro" id="IPR045851">
    <property type="entry name" value="AMP-bd_C_sf"/>
</dbReference>
<feature type="domain" description="AMP-binding enzyme C-terminal" evidence="8">
    <location>
        <begin position="433"/>
        <end position="508"/>
    </location>
</feature>
<gene>
    <name evidence="9" type="ORF">CO666_19560</name>
</gene>
<dbReference type="InterPro" id="IPR000873">
    <property type="entry name" value="AMP-dep_synth/lig_dom"/>
</dbReference>
<sequence>MAHSFSGVVSSADCGLVKDDPILYRAGVAPDRQALFEIATGRQLTYAELDARIARCTGLLTGVLGARRDGARVAMLARNSMDSIVLAFACQRAGAIYVPLNWRLNAAELLPILADCAPALLVHDEEFSAVVASLVDADPEMVVMSTSGGPAALAARIEASLPAGQVPADADGACVLLYTSGTTGQPKGVVITRRNAFFAAVNFSFVGEIGPETVALCDLPFFHTIGLIAVARTTLMLGGTLVVSDRFTPARTLAALADRQRAVTHYFAVPQIALALRGDAAYSAAALSGLHALFVGGAPLTQALIESYLDDGVALVNGYGMSEAGTVLHVPIDRRAVQDNPGSVGLPAPLIDIRIVGEDGREVDEGEIGELWLRGPAVTPGYWNKPGETAAAFTDGWYRTGDLGRREANGFYRIVDRLKDMYISGGENVYPAEVEAALVSHPDILDAAVVGIPDTRWGECGIAYVVLRPGAAATGEAIAGHCAERLAAFKRPAGIVFVETIPRTASGKVQKHVLRQLHSDETLQRQAL</sequence>
<comment type="catalytic activity">
    <reaction evidence="4">
        <text>3-(methylsulfanyl)propanoate + ATP + CoA = 3-(methylsulfanyl)propanoyl-CoA + AMP + diphosphate</text>
        <dbReference type="Rhea" id="RHEA:43052"/>
        <dbReference type="ChEBI" id="CHEBI:30616"/>
        <dbReference type="ChEBI" id="CHEBI:33019"/>
        <dbReference type="ChEBI" id="CHEBI:49016"/>
        <dbReference type="ChEBI" id="CHEBI:57287"/>
        <dbReference type="ChEBI" id="CHEBI:82815"/>
        <dbReference type="ChEBI" id="CHEBI:456215"/>
        <dbReference type="EC" id="6.2.1.44"/>
    </reaction>
    <physiologicalReaction direction="left-to-right" evidence="4">
        <dbReference type="Rhea" id="RHEA:43053"/>
    </physiologicalReaction>
</comment>
<dbReference type="EC" id="6.2.1.44" evidence="5"/>
<dbReference type="RefSeq" id="WP_097613861.1">
    <property type="nucleotide sequence ID" value="NZ_NWSV01000013.1"/>
</dbReference>
<dbReference type="PANTHER" id="PTHR43767">
    <property type="entry name" value="LONG-CHAIN-FATTY-ACID--COA LIGASE"/>
    <property type="match status" value="1"/>
</dbReference>
<organism evidence="9 10">
    <name type="scientific">Rhizobium chutanense</name>
    <dbReference type="NCBI Taxonomy" id="2035448"/>
    <lineage>
        <taxon>Bacteria</taxon>
        <taxon>Pseudomonadati</taxon>
        <taxon>Pseudomonadota</taxon>
        <taxon>Alphaproteobacteria</taxon>
        <taxon>Hyphomicrobiales</taxon>
        <taxon>Rhizobiaceae</taxon>
        <taxon>Rhizobium/Agrobacterium group</taxon>
        <taxon>Rhizobium</taxon>
    </lineage>
</organism>
<evidence type="ECO:0000259" key="8">
    <source>
        <dbReference type="Pfam" id="PF13193"/>
    </source>
</evidence>
<protein>
    <recommendedName>
        <fullName evidence="6">3-methylmercaptopropionyl-CoA ligase</fullName>
        <ecNumber evidence="5">6.2.1.44</ecNumber>
    </recommendedName>
</protein>
<evidence type="ECO:0000256" key="5">
    <source>
        <dbReference type="ARBA" id="ARBA00066616"/>
    </source>
</evidence>
<dbReference type="SUPFAM" id="SSF56801">
    <property type="entry name" value="Acetyl-CoA synthetase-like"/>
    <property type="match status" value="1"/>
</dbReference>
<comment type="similarity">
    <text evidence="1">Belongs to the ATP-dependent AMP-binding enzyme family.</text>
</comment>
<dbReference type="Gene3D" id="3.40.50.12780">
    <property type="entry name" value="N-terminal domain of ligase-like"/>
    <property type="match status" value="1"/>
</dbReference>
<evidence type="ECO:0000256" key="2">
    <source>
        <dbReference type="ARBA" id="ARBA00022598"/>
    </source>
</evidence>
<keyword evidence="2" id="KW-0436">Ligase</keyword>
<dbReference type="GO" id="GO:0016878">
    <property type="term" value="F:acid-thiol ligase activity"/>
    <property type="evidence" value="ECO:0007669"/>
    <property type="project" value="UniProtKB-ARBA"/>
</dbReference>
<comment type="caution">
    <text evidence="9">The sequence shown here is derived from an EMBL/GenBank/DDBJ whole genome shotgun (WGS) entry which is preliminary data.</text>
</comment>
<evidence type="ECO:0000313" key="10">
    <source>
        <dbReference type="Proteomes" id="UP000220768"/>
    </source>
</evidence>
<evidence type="ECO:0000259" key="7">
    <source>
        <dbReference type="Pfam" id="PF00501"/>
    </source>
</evidence>
<dbReference type="EMBL" id="NWSV01000013">
    <property type="protein sequence ID" value="PDT02464.1"/>
    <property type="molecule type" value="Genomic_DNA"/>
</dbReference>
<dbReference type="AlphaFoldDB" id="A0A2A6J9E4"/>
<keyword evidence="10" id="KW-1185">Reference proteome</keyword>
<dbReference type="GO" id="GO:0046872">
    <property type="term" value="F:metal ion binding"/>
    <property type="evidence" value="ECO:0007669"/>
    <property type="project" value="UniProtKB-KW"/>
</dbReference>
<name>A0A2A6J9E4_9HYPH</name>
<reference evidence="9 10" key="1">
    <citation type="submission" date="2017-09" db="EMBL/GenBank/DDBJ databases">
        <title>Comparative genomics of rhizobia isolated from Phaseolus vulgaris in China.</title>
        <authorList>
            <person name="Tong W."/>
        </authorList>
    </citation>
    <scope>NUCLEOTIDE SEQUENCE [LARGE SCALE GENOMIC DNA]</scope>
    <source>
        <strain evidence="9 10">C5</strain>
    </source>
</reference>
<accession>A0A2A6J9E4</accession>
<evidence type="ECO:0000256" key="1">
    <source>
        <dbReference type="ARBA" id="ARBA00006432"/>
    </source>
</evidence>
<evidence type="ECO:0000256" key="6">
    <source>
        <dbReference type="ARBA" id="ARBA00067668"/>
    </source>
</evidence>
<evidence type="ECO:0000256" key="4">
    <source>
        <dbReference type="ARBA" id="ARBA00051915"/>
    </source>
</evidence>
<dbReference type="PROSITE" id="PS00455">
    <property type="entry name" value="AMP_BINDING"/>
    <property type="match status" value="1"/>
</dbReference>
<dbReference type="InterPro" id="IPR050237">
    <property type="entry name" value="ATP-dep_AMP-bd_enzyme"/>
</dbReference>
<keyword evidence="3" id="KW-0479">Metal-binding</keyword>
<dbReference type="InterPro" id="IPR042099">
    <property type="entry name" value="ANL_N_sf"/>
</dbReference>
<dbReference type="InterPro" id="IPR020845">
    <property type="entry name" value="AMP-binding_CS"/>
</dbReference>